<feature type="domain" description="UspA" evidence="2">
    <location>
        <begin position="6"/>
        <end position="135"/>
    </location>
</feature>
<dbReference type="PRINTS" id="PR01438">
    <property type="entry name" value="UNVRSLSTRESS"/>
</dbReference>
<dbReference type="InterPro" id="IPR006015">
    <property type="entry name" value="Universal_stress_UspA"/>
</dbReference>
<evidence type="ECO:0000313" key="4">
    <source>
        <dbReference type="Proteomes" id="UP000305198"/>
    </source>
</evidence>
<evidence type="ECO:0000256" key="1">
    <source>
        <dbReference type="ARBA" id="ARBA00008791"/>
    </source>
</evidence>
<dbReference type="PANTHER" id="PTHR46268:SF26">
    <property type="entry name" value="UNIVERSAL STRESS PROTEIN MJ0577"/>
    <property type="match status" value="1"/>
</dbReference>
<dbReference type="Gene3D" id="3.40.50.620">
    <property type="entry name" value="HUPs"/>
    <property type="match status" value="2"/>
</dbReference>
<accession>A0A4U0YLW7</accession>
<dbReference type="PANTHER" id="PTHR46268">
    <property type="entry name" value="STRESS RESPONSE PROTEIN NHAX"/>
    <property type="match status" value="1"/>
</dbReference>
<gene>
    <name evidence="3" type="ORF">FA869_03700</name>
</gene>
<dbReference type="AlphaFoldDB" id="A0A4U0YLW7"/>
<feature type="domain" description="UspA" evidence="2">
    <location>
        <begin position="190"/>
        <end position="263"/>
    </location>
</feature>
<dbReference type="SUPFAM" id="SSF52402">
    <property type="entry name" value="Adenine nucleotide alpha hydrolases-like"/>
    <property type="match status" value="2"/>
</dbReference>
<reference evidence="3 4" key="1">
    <citation type="submission" date="2019-04" db="EMBL/GenBank/DDBJ databases">
        <title>Crypto-aerobic microbial life in anoxic (sulfidic) marine sediments.</title>
        <authorList>
            <person name="Bhattacharya S."/>
            <person name="Roy C."/>
            <person name="Mondal N."/>
            <person name="Sarkar J."/>
            <person name="Mandal S."/>
            <person name="Rameez M.J."/>
            <person name="Ghosh W."/>
        </authorList>
    </citation>
    <scope>NUCLEOTIDE SEQUENCE [LARGE SCALE GENOMIC DNA]</scope>
    <source>
        <strain evidence="3 4">SBBB</strain>
    </source>
</reference>
<evidence type="ECO:0000313" key="3">
    <source>
        <dbReference type="EMBL" id="TKA93292.1"/>
    </source>
</evidence>
<dbReference type="InterPro" id="IPR014729">
    <property type="entry name" value="Rossmann-like_a/b/a_fold"/>
</dbReference>
<protein>
    <submittedName>
        <fullName evidence="3">Universal stress protein</fullName>
    </submittedName>
</protein>
<sequence length="268" mass="29157">MSMLNHCILAFDYSESWQKTCERLPPMLQLTAVQRLTLVHVVDTTRRMHVEDSAASAASHLGDLARQLSGEFGITVDYEVRSGFAASELHEAARRHKADGIIVLNQSHSAGRALFYGNVTLNLARITHLPLLILPASGPVTEPSAPVLLATDGSRPAQVAQRVFERFLTGGRHGLVLWVETDEVDNTAVINEQIEDLTRRHELVVARQVKGSAVREIVKAAAAERVSLVILGKRGTTPIQDLMIGSTAEGVARESEQPVLLVPVNTAL</sequence>
<organism evidence="3 4">
    <name type="scientific">Halopseudomonas bauzanensis</name>
    <dbReference type="NCBI Taxonomy" id="653930"/>
    <lineage>
        <taxon>Bacteria</taxon>
        <taxon>Pseudomonadati</taxon>
        <taxon>Pseudomonadota</taxon>
        <taxon>Gammaproteobacteria</taxon>
        <taxon>Pseudomonadales</taxon>
        <taxon>Pseudomonadaceae</taxon>
        <taxon>Halopseudomonas</taxon>
    </lineage>
</organism>
<dbReference type="CDD" id="cd00293">
    <property type="entry name" value="USP-like"/>
    <property type="match status" value="2"/>
</dbReference>
<evidence type="ECO:0000259" key="2">
    <source>
        <dbReference type="Pfam" id="PF00582"/>
    </source>
</evidence>
<dbReference type="InterPro" id="IPR006016">
    <property type="entry name" value="UspA"/>
</dbReference>
<comment type="caution">
    <text evidence="3">The sequence shown here is derived from an EMBL/GenBank/DDBJ whole genome shotgun (WGS) entry which is preliminary data.</text>
</comment>
<dbReference type="Pfam" id="PF00582">
    <property type="entry name" value="Usp"/>
    <property type="match status" value="2"/>
</dbReference>
<name>A0A4U0YLW7_9GAMM</name>
<dbReference type="Proteomes" id="UP000305198">
    <property type="component" value="Unassembled WGS sequence"/>
</dbReference>
<comment type="similarity">
    <text evidence="1">Belongs to the universal stress protein A family.</text>
</comment>
<proteinExistence type="inferred from homology"/>
<dbReference type="EMBL" id="SWAV01000001">
    <property type="protein sequence ID" value="TKA93292.1"/>
    <property type="molecule type" value="Genomic_DNA"/>
</dbReference>